<protein>
    <submittedName>
        <fullName evidence="1">Uncharacterized protein</fullName>
    </submittedName>
</protein>
<dbReference type="EMBL" id="UOEU01000780">
    <property type="protein sequence ID" value="VAW40169.1"/>
    <property type="molecule type" value="Genomic_DNA"/>
</dbReference>
<name>A0A3B0VTI7_9ZZZZ</name>
<sequence length="61" mass="6876">MDEAQNNRLGALQAKGKQFALTEVERFELLSLLQIYQLGQLRKSEALAEAARRGLRFSLSP</sequence>
<gene>
    <name evidence="1" type="ORF">MNBD_CHLOROFLEXI01-417</name>
</gene>
<proteinExistence type="predicted"/>
<evidence type="ECO:0000313" key="1">
    <source>
        <dbReference type="EMBL" id="VAW40169.1"/>
    </source>
</evidence>
<reference evidence="1" key="1">
    <citation type="submission" date="2018-06" db="EMBL/GenBank/DDBJ databases">
        <authorList>
            <person name="Zhirakovskaya E."/>
        </authorList>
    </citation>
    <scope>NUCLEOTIDE SEQUENCE</scope>
</reference>
<accession>A0A3B0VTI7</accession>
<dbReference type="AlphaFoldDB" id="A0A3B0VTI7"/>
<organism evidence="1">
    <name type="scientific">hydrothermal vent metagenome</name>
    <dbReference type="NCBI Taxonomy" id="652676"/>
    <lineage>
        <taxon>unclassified sequences</taxon>
        <taxon>metagenomes</taxon>
        <taxon>ecological metagenomes</taxon>
    </lineage>
</organism>